<dbReference type="InterPro" id="IPR011032">
    <property type="entry name" value="GroES-like_sf"/>
</dbReference>
<dbReference type="PANTHER" id="PTHR43205">
    <property type="entry name" value="PROSTAGLANDIN REDUCTASE"/>
    <property type="match status" value="1"/>
</dbReference>
<dbReference type="CDD" id="cd05288">
    <property type="entry name" value="PGDH"/>
    <property type="match status" value="1"/>
</dbReference>
<dbReference type="Proteomes" id="UP000311382">
    <property type="component" value="Unassembled WGS sequence"/>
</dbReference>
<dbReference type="PANTHER" id="PTHR43205:SF7">
    <property type="entry name" value="PROSTAGLANDIN REDUCTASE 1"/>
    <property type="match status" value="1"/>
</dbReference>
<dbReference type="InterPro" id="IPR041694">
    <property type="entry name" value="ADH_N_2"/>
</dbReference>
<evidence type="ECO:0000256" key="1">
    <source>
        <dbReference type="ARBA" id="ARBA00023002"/>
    </source>
</evidence>
<evidence type="ECO:0000313" key="3">
    <source>
        <dbReference type="EMBL" id="TNY20267.1"/>
    </source>
</evidence>
<keyword evidence="4" id="KW-1185">Reference proteome</keyword>
<accession>A0A5C5FTN9</accession>
<dbReference type="SUPFAM" id="SSF51735">
    <property type="entry name" value="NAD(P)-binding Rossmann-fold domains"/>
    <property type="match status" value="1"/>
</dbReference>
<dbReference type="InterPro" id="IPR020843">
    <property type="entry name" value="ER"/>
</dbReference>
<evidence type="ECO:0000259" key="2">
    <source>
        <dbReference type="SMART" id="SM00829"/>
    </source>
</evidence>
<dbReference type="EMBL" id="SOZI01000071">
    <property type="protein sequence ID" value="TNY20267.1"/>
    <property type="molecule type" value="Genomic_DNA"/>
</dbReference>
<organism evidence="3 4">
    <name type="scientific">Rhodotorula diobovata</name>
    <dbReference type="NCBI Taxonomy" id="5288"/>
    <lineage>
        <taxon>Eukaryota</taxon>
        <taxon>Fungi</taxon>
        <taxon>Dikarya</taxon>
        <taxon>Basidiomycota</taxon>
        <taxon>Pucciniomycotina</taxon>
        <taxon>Microbotryomycetes</taxon>
        <taxon>Sporidiobolales</taxon>
        <taxon>Sporidiobolaceae</taxon>
        <taxon>Rhodotorula</taxon>
    </lineage>
</organism>
<dbReference type="InterPro" id="IPR036291">
    <property type="entry name" value="NAD(P)-bd_dom_sf"/>
</dbReference>
<dbReference type="SMART" id="SM00829">
    <property type="entry name" value="PKS_ER"/>
    <property type="match status" value="1"/>
</dbReference>
<dbReference type="GO" id="GO:0016628">
    <property type="term" value="F:oxidoreductase activity, acting on the CH-CH group of donors, NAD or NADP as acceptor"/>
    <property type="evidence" value="ECO:0007669"/>
    <property type="project" value="InterPro"/>
</dbReference>
<name>A0A5C5FTN9_9BASI</name>
<gene>
    <name evidence="3" type="ORF">DMC30DRAFT_421913</name>
</gene>
<dbReference type="Pfam" id="PF00107">
    <property type="entry name" value="ADH_zinc_N"/>
    <property type="match status" value="1"/>
</dbReference>
<dbReference type="Pfam" id="PF16884">
    <property type="entry name" value="ADH_N_2"/>
    <property type="match status" value="1"/>
</dbReference>
<dbReference type="InterPro" id="IPR013149">
    <property type="entry name" value="ADH-like_C"/>
</dbReference>
<reference evidence="3 4" key="1">
    <citation type="submission" date="2019-03" db="EMBL/GenBank/DDBJ databases">
        <title>Rhodosporidium diobovatum UCD-FST 08-225 genome sequencing, assembly, and annotation.</title>
        <authorList>
            <person name="Fakankun I.U."/>
            <person name="Fristensky B."/>
            <person name="Levin D.B."/>
        </authorList>
    </citation>
    <scope>NUCLEOTIDE SEQUENCE [LARGE SCALE GENOMIC DNA]</scope>
    <source>
        <strain evidence="3 4">UCD-FST 08-225</strain>
    </source>
</reference>
<dbReference type="Gene3D" id="3.40.50.720">
    <property type="entry name" value="NAD(P)-binding Rossmann-like Domain"/>
    <property type="match status" value="1"/>
</dbReference>
<dbReference type="SUPFAM" id="SSF50129">
    <property type="entry name" value="GroES-like"/>
    <property type="match status" value="1"/>
</dbReference>
<evidence type="ECO:0000313" key="4">
    <source>
        <dbReference type="Proteomes" id="UP000311382"/>
    </source>
</evidence>
<protein>
    <submittedName>
        <fullName evidence="3">NAD(P)-binding protein</fullName>
    </submittedName>
</protein>
<keyword evidence="1" id="KW-0560">Oxidoreductase</keyword>
<sequence length="369" mass="39981">MVKVEQMIFNAIPSGMPVPGETLKKVERELDLDAPLDDGAVLLKALTLSWDPYLRGRMRDESKESYVPAFKLGEVIANFGVGEVVQSANSTFQQGQKLYGSLDFATYQVLPKDRADSLVALDNKEGLPWTTWVGSAGMPGQTAWWAVEKVAKLSKDDTVFVSGASGPVGQVTLALAKKIGAKTIASAGSPEKVDFLRDTYGVDRAFNYKTEDANQVLAQWAKDTGKPFNVYVDNVAGPQLEAALENIARGGTIVAIGAVTDYNGSPYGIRNVFQVVAKELRWEVRRSPASLPSLALTYGHAPAPQGFIILNHLTPEVLNEFYTEIPPAIASGSIPVKEHIFKGLDNGESFLTLFDQKNSNFGKAVISLE</sequence>
<dbReference type="InterPro" id="IPR045010">
    <property type="entry name" value="MDR_fam"/>
</dbReference>
<feature type="domain" description="Enoyl reductase (ER)" evidence="2">
    <location>
        <begin position="21"/>
        <end position="366"/>
    </location>
</feature>
<proteinExistence type="predicted"/>
<dbReference type="Gene3D" id="3.90.180.10">
    <property type="entry name" value="Medium-chain alcohol dehydrogenases, catalytic domain"/>
    <property type="match status" value="1"/>
</dbReference>
<dbReference type="OrthoDB" id="809632at2759"/>
<dbReference type="AlphaFoldDB" id="A0A5C5FTN9"/>
<comment type="caution">
    <text evidence="3">The sequence shown here is derived from an EMBL/GenBank/DDBJ whole genome shotgun (WGS) entry which is preliminary data.</text>
</comment>